<evidence type="ECO:0000256" key="6">
    <source>
        <dbReference type="ARBA" id="ARBA00022603"/>
    </source>
</evidence>
<dbReference type="GeneID" id="95594948"/>
<dbReference type="Gene3D" id="3.90.79.10">
    <property type="entry name" value="Nucleoside Triphosphate Pyrophosphohydrolase"/>
    <property type="match status" value="1"/>
</dbReference>
<dbReference type="InterPro" id="IPR027573">
    <property type="entry name" value="Methyltran_FxLD"/>
</dbReference>
<dbReference type="Pfam" id="PF01135">
    <property type="entry name" value="PCMT"/>
    <property type="match status" value="1"/>
</dbReference>
<accession>A0ABQ3SKL7</accession>
<dbReference type="EC" id="2.1.1.77" evidence="3"/>
<evidence type="ECO:0000256" key="10">
    <source>
        <dbReference type="ARBA" id="ARBA00030757"/>
    </source>
</evidence>
<comment type="caution">
    <text evidence="14">The sequence shown here is derived from an EMBL/GenBank/DDBJ whole genome shotgun (WGS) entry which is preliminary data.</text>
</comment>
<evidence type="ECO:0000259" key="13">
    <source>
        <dbReference type="PROSITE" id="PS51462"/>
    </source>
</evidence>
<sequence>MTYTARDEWQQHYGEGKGWRRLGERERELLAEHTPVPEGGGRALDVGCGTGELAAHLAGLGYSVDAVDFAESAIARAREEHADIEGVRWLQLDIERDDPAPLHEERYDLITLRLVYPFVRDRGRIVHGLGERLRDGGALVVITPVVENTPEERRGIALDEEEIVLLGAGWATVERLDADGLAFLVLRGPCHADTRAVEKRPTTGHALTGALAVVTDDAGRVLLGRSRRGMLELPGGKTTGPEDFAAAAVRELAEETGLTADPADAHVVTMLVDDSHGVPRLTAVVRITAWTGTLANPEPKLFDRWEFFDLHALACVGDVFAPAALALDAVWPGVIPSLQPVTSYPIAADQPPVPGEPAEAGRLRAAMAQTVIDGGWAPSAPVQEALRTVPRHRFAPEVNLAAAYDGGDRAVITRYDEAGTAISSVSAAWLQADMIEHLGLGPGAVVFEAGSGGYNAELIAHTSGPGGRVITVDIDPWVVRRTRRFLTEAGSRRVTAVEADAALGAPAHLVPRGGFDASMITYNCWDIAPAWREQLAEGGRLVLPLEMGGYTRAVTFERRGQVLHARNFTYCGFVRDQGQQARTIPVVSLLGGGLTLRFEHGTAAETAGLEEALRGPRHEVATGITMGAANSCFGSLQLYAATILPGFCRLAAHHDPDEGVTGIAKDRDAPAIVGDASLAYLIHVQTKDGDRPQDKEWEWVVQAFGEEGPALAERLVSTVRAWDRRVRADDNDRHADPVLTVHPAGTPDDLLPAGDVLDKERCRLVFRWPGRDVLLPRPAERPGADIVTEGV</sequence>
<dbReference type="PROSITE" id="PS00893">
    <property type="entry name" value="NUDIX_BOX"/>
    <property type="match status" value="1"/>
</dbReference>
<keyword evidence="15" id="KW-1185">Reference proteome</keyword>
<evidence type="ECO:0000313" key="15">
    <source>
        <dbReference type="Proteomes" id="UP000613974"/>
    </source>
</evidence>
<dbReference type="PANTHER" id="PTHR11579:SF0">
    <property type="entry name" value="PROTEIN-L-ISOASPARTATE(D-ASPARTATE) O-METHYLTRANSFERASE"/>
    <property type="match status" value="1"/>
</dbReference>
<dbReference type="InterPro" id="IPR013217">
    <property type="entry name" value="Methyltransf_12"/>
</dbReference>
<proteinExistence type="inferred from homology"/>
<dbReference type="InterPro" id="IPR020084">
    <property type="entry name" value="NUDIX_hydrolase_CS"/>
</dbReference>
<dbReference type="InterPro" id="IPR000682">
    <property type="entry name" value="PCMT"/>
</dbReference>
<keyword evidence="7" id="KW-0808">Transferase</keyword>
<reference evidence="15" key="1">
    <citation type="submission" date="2023-07" db="EMBL/GenBank/DDBJ databases">
        <title>Whole genome shotgun sequence of Streptomyces nojiriensis NBRC 13794.</title>
        <authorList>
            <person name="Komaki H."/>
            <person name="Tamura T."/>
        </authorList>
    </citation>
    <scope>NUCLEOTIDE SEQUENCE [LARGE SCALE GENOMIC DNA]</scope>
    <source>
        <strain evidence="15">NBRC 13794</strain>
    </source>
</reference>
<evidence type="ECO:0000313" key="14">
    <source>
        <dbReference type="EMBL" id="GHI68682.1"/>
    </source>
</evidence>
<evidence type="ECO:0000256" key="5">
    <source>
        <dbReference type="ARBA" id="ARBA00022490"/>
    </source>
</evidence>
<protein>
    <recommendedName>
        <fullName evidence="4">Protein-L-isoaspartate O-methyltransferase</fullName>
        <ecNumber evidence="3">2.1.1.77</ecNumber>
    </recommendedName>
    <alternativeName>
        <fullName evidence="12">L-isoaspartyl protein carboxyl methyltransferase</fullName>
    </alternativeName>
    <alternativeName>
        <fullName evidence="10">Protein L-isoaspartyl methyltransferase</fullName>
    </alternativeName>
    <alternativeName>
        <fullName evidence="11">Protein-beta-aspartate methyltransferase</fullName>
    </alternativeName>
</protein>
<dbReference type="SUPFAM" id="SSF53335">
    <property type="entry name" value="S-adenosyl-L-methionine-dependent methyltransferases"/>
    <property type="match status" value="2"/>
</dbReference>
<dbReference type="Pfam" id="PF00293">
    <property type="entry name" value="NUDIX"/>
    <property type="match status" value="1"/>
</dbReference>
<dbReference type="SUPFAM" id="SSF55811">
    <property type="entry name" value="Nudix"/>
    <property type="match status" value="1"/>
</dbReference>
<dbReference type="InterPro" id="IPR029063">
    <property type="entry name" value="SAM-dependent_MTases_sf"/>
</dbReference>
<gene>
    <name evidence="14" type="ORF">Snoj_26000</name>
</gene>
<dbReference type="Gene3D" id="3.40.50.150">
    <property type="entry name" value="Vaccinia Virus protein VP39"/>
    <property type="match status" value="2"/>
</dbReference>
<dbReference type="NCBIfam" id="TIGR04364">
    <property type="entry name" value="methyltran_FxLD"/>
    <property type="match status" value="1"/>
</dbReference>
<dbReference type="RefSeq" id="WP_189746379.1">
    <property type="nucleotide sequence ID" value="NZ_BMRL01000021.1"/>
</dbReference>
<evidence type="ECO:0000256" key="3">
    <source>
        <dbReference type="ARBA" id="ARBA00011890"/>
    </source>
</evidence>
<feature type="domain" description="Nudix hydrolase" evidence="13">
    <location>
        <begin position="203"/>
        <end position="331"/>
    </location>
</feature>
<dbReference type="PROSITE" id="PS51462">
    <property type="entry name" value="NUDIX"/>
    <property type="match status" value="1"/>
</dbReference>
<dbReference type="InterPro" id="IPR015797">
    <property type="entry name" value="NUDIX_hydrolase-like_dom_sf"/>
</dbReference>
<comment type="subcellular location">
    <subcellularLocation>
        <location evidence="1">Cytoplasm</location>
    </subcellularLocation>
</comment>
<evidence type="ECO:0000256" key="11">
    <source>
        <dbReference type="ARBA" id="ARBA00031323"/>
    </source>
</evidence>
<evidence type="ECO:0000256" key="12">
    <source>
        <dbReference type="ARBA" id="ARBA00031350"/>
    </source>
</evidence>
<dbReference type="Pfam" id="PF08242">
    <property type="entry name" value="Methyltransf_12"/>
    <property type="match status" value="1"/>
</dbReference>
<keyword evidence="6" id="KW-0489">Methyltransferase</keyword>
<dbReference type="Proteomes" id="UP000613974">
    <property type="component" value="Unassembled WGS sequence"/>
</dbReference>
<evidence type="ECO:0000256" key="4">
    <source>
        <dbReference type="ARBA" id="ARBA00013346"/>
    </source>
</evidence>
<dbReference type="EMBL" id="BNEC01000003">
    <property type="protein sequence ID" value="GHI68682.1"/>
    <property type="molecule type" value="Genomic_DNA"/>
</dbReference>
<organism evidence="14 15">
    <name type="scientific">Streptomyces nojiriensis</name>
    <dbReference type="NCBI Taxonomy" id="66374"/>
    <lineage>
        <taxon>Bacteria</taxon>
        <taxon>Bacillati</taxon>
        <taxon>Actinomycetota</taxon>
        <taxon>Actinomycetes</taxon>
        <taxon>Kitasatosporales</taxon>
        <taxon>Streptomycetaceae</taxon>
        <taxon>Streptomyces</taxon>
    </lineage>
</organism>
<comment type="similarity">
    <text evidence="2">Belongs to the methyltransferase superfamily. L-isoaspartyl/D-aspartyl protein methyltransferase family.</text>
</comment>
<keyword evidence="5" id="KW-0963">Cytoplasm</keyword>
<evidence type="ECO:0000256" key="2">
    <source>
        <dbReference type="ARBA" id="ARBA00005369"/>
    </source>
</evidence>
<evidence type="ECO:0000256" key="7">
    <source>
        <dbReference type="ARBA" id="ARBA00022679"/>
    </source>
</evidence>
<evidence type="ECO:0000256" key="9">
    <source>
        <dbReference type="ARBA" id="ARBA00022801"/>
    </source>
</evidence>
<dbReference type="PANTHER" id="PTHR11579">
    <property type="entry name" value="PROTEIN-L-ISOASPARTATE O-METHYLTRANSFERASE"/>
    <property type="match status" value="1"/>
</dbReference>
<dbReference type="CDD" id="cd02440">
    <property type="entry name" value="AdoMet_MTases"/>
    <property type="match status" value="2"/>
</dbReference>
<keyword evidence="9" id="KW-0378">Hydrolase</keyword>
<name>A0ABQ3SKL7_9ACTN</name>
<keyword evidence="8" id="KW-0949">S-adenosyl-L-methionine</keyword>
<evidence type="ECO:0000256" key="8">
    <source>
        <dbReference type="ARBA" id="ARBA00022691"/>
    </source>
</evidence>
<evidence type="ECO:0000256" key="1">
    <source>
        <dbReference type="ARBA" id="ARBA00004496"/>
    </source>
</evidence>
<dbReference type="InterPro" id="IPR000086">
    <property type="entry name" value="NUDIX_hydrolase_dom"/>
</dbReference>